<protein>
    <submittedName>
        <fullName evidence="1">Uncharacterized protein</fullName>
    </submittedName>
</protein>
<evidence type="ECO:0000313" key="1">
    <source>
        <dbReference type="EMBL" id="KAJ1676946.1"/>
    </source>
</evidence>
<proteinExistence type="predicted"/>
<feature type="non-terminal residue" evidence="1">
    <location>
        <position position="1"/>
    </location>
</feature>
<dbReference type="Proteomes" id="UP001145114">
    <property type="component" value="Unassembled WGS sequence"/>
</dbReference>
<gene>
    <name evidence="1" type="ORF">EV182_007196</name>
</gene>
<organism evidence="1 2">
    <name type="scientific">Spiromyces aspiralis</name>
    <dbReference type="NCBI Taxonomy" id="68401"/>
    <lineage>
        <taxon>Eukaryota</taxon>
        <taxon>Fungi</taxon>
        <taxon>Fungi incertae sedis</taxon>
        <taxon>Zoopagomycota</taxon>
        <taxon>Kickxellomycotina</taxon>
        <taxon>Kickxellomycetes</taxon>
        <taxon>Kickxellales</taxon>
        <taxon>Kickxellaceae</taxon>
        <taxon>Spiromyces</taxon>
    </lineage>
</organism>
<dbReference type="EMBL" id="JAMZIH010003251">
    <property type="protein sequence ID" value="KAJ1676946.1"/>
    <property type="molecule type" value="Genomic_DNA"/>
</dbReference>
<name>A0ACC1HNM2_9FUNG</name>
<accession>A0ACC1HNM2</accession>
<comment type="caution">
    <text evidence="1">The sequence shown here is derived from an EMBL/GenBank/DDBJ whole genome shotgun (WGS) entry which is preliminary data.</text>
</comment>
<keyword evidence="2" id="KW-1185">Reference proteome</keyword>
<evidence type="ECO:0000313" key="2">
    <source>
        <dbReference type="Proteomes" id="UP001145114"/>
    </source>
</evidence>
<reference evidence="1" key="1">
    <citation type="submission" date="2022-06" db="EMBL/GenBank/DDBJ databases">
        <title>Phylogenomic reconstructions and comparative analyses of Kickxellomycotina fungi.</title>
        <authorList>
            <person name="Reynolds N.K."/>
            <person name="Stajich J.E."/>
            <person name="Barry K."/>
            <person name="Grigoriev I.V."/>
            <person name="Crous P."/>
            <person name="Smith M.E."/>
        </authorList>
    </citation>
    <scope>NUCLEOTIDE SEQUENCE</scope>
    <source>
        <strain evidence="1">RSA 2271</strain>
    </source>
</reference>
<sequence length="158" mass="16674">EESGGRDEARQNVTGSAARGEKEGMEEKEDERERRRIRENEGGEDDISLPASGFGDEVEDLELAEMNPPNMAANPLNTTNTTTRPELLADAADPINIASTRPTTLAGGLSSTANPPAGIDTTTTTKPPAPATFANAANPDRGNSLNNTELGGRPPYIE</sequence>